<dbReference type="KEGG" id="cput:CONPUDRAFT_160599"/>
<feature type="signal peptide" evidence="1">
    <location>
        <begin position="1"/>
        <end position="23"/>
    </location>
</feature>
<dbReference type="AlphaFoldDB" id="R7SCK6"/>
<gene>
    <name evidence="2" type="ORF">CONPUDRAFT_160599</name>
</gene>
<dbReference type="InterPro" id="IPR036318">
    <property type="entry name" value="FAD-bd_PCMH-like_sf"/>
</dbReference>
<dbReference type="Proteomes" id="UP000053558">
    <property type="component" value="Unassembled WGS sequence"/>
</dbReference>
<evidence type="ECO:0000313" key="3">
    <source>
        <dbReference type="Proteomes" id="UP000053558"/>
    </source>
</evidence>
<dbReference type="eggNOG" id="ENOG502QQWK">
    <property type="taxonomic scope" value="Eukaryota"/>
</dbReference>
<organism evidence="2 3">
    <name type="scientific">Coniophora puteana (strain RWD-64-598)</name>
    <name type="common">Brown rot fungus</name>
    <dbReference type="NCBI Taxonomy" id="741705"/>
    <lineage>
        <taxon>Eukaryota</taxon>
        <taxon>Fungi</taxon>
        <taxon>Dikarya</taxon>
        <taxon>Basidiomycota</taxon>
        <taxon>Agaricomycotina</taxon>
        <taxon>Agaricomycetes</taxon>
        <taxon>Agaricomycetidae</taxon>
        <taxon>Boletales</taxon>
        <taxon>Coniophorineae</taxon>
        <taxon>Coniophoraceae</taxon>
        <taxon>Coniophora</taxon>
    </lineage>
</organism>
<dbReference type="GO" id="GO:0050660">
    <property type="term" value="F:flavin adenine dinucleotide binding"/>
    <property type="evidence" value="ECO:0007669"/>
    <property type="project" value="InterPro"/>
</dbReference>
<keyword evidence="1" id="KW-0732">Signal</keyword>
<name>R7SCK6_CONPW</name>
<dbReference type="RefSeq" id="XP_007775934.1">
    <property type="nucleotide sequence ID" value="XM_007777744.1"/>
</dbReference>
<proteinExistence type="predicted"/>
<dbReference type="EMBL" id="JH711607">
    <property type="protein sequence ID" value="EIW73893.1"/>
    <property type="molecule type" value="Genomic_DNA"/>
</dbReference>
<dbReference type="Gene3D" id="3.30.465.10">
    <property type="match status" value="1"/>
</dbReference>
<keyword evidence="3" id="KW-1185">Reference proteome</keyword>
<dbReference type="GeneID" id="19204345"/>
<reference evidence="3" key="1">
    <citation type="journal article" date="2012" name="Science">
        <title>The Paleozoic origin of enzymatic lignin decomposition reconstructed from 31 fungal genomes.</title>
        <authorList>
            <person name="Floudas D."/>
            <person name="Binder M."/>
            <person name="Riley R."/>
            <person name="Barry K."/>
            <person name="Blanchette R.A."/>
            <person name="Henrissat B."/>
            <person name="Martinez A.T."/>
            <person name="Otillar R."/>
            <person name="Spatafora J.W."/>
            <person name="Yadav J.S."/>
            <person name="Aerts A."/>
            <person name="Benoit I."/>
            <person name="Boyd A."/>
            <person name="Carlson A."/>
            <person name="Copeland A."/>
            <person name="Coutinho P.M."/>
            <person name="de Vries R.P."/>
            <person name="Ferreira P."/>
            <person name="Findley K."/>
            <person name="Foster B."/>
            <person name="Gaskell J."/>
            <person name="Glotzer D."/>
            <person name="Gorecki P."/>
            <person name="Heitman J."/>
            <person name="Hesse C."/>
            <person name="Hori C."/>
            <person name="Igarashi K."/>
            <person name="Jurgens J.A."/>
            <person name="Kallen N."/>
            <person name="Kersten P."/>
            <person name="Kohler A."/>
            <person name="Kuees U."/>
            <person name="Kumar T.K.A."/>
            <person name="Kuo A."/>
            <person name="LaButti K."/>
            <person name="Larrondo L.F."/>
            <person name="Lindquist E."/>
            <person name="Ling A."/>
            <person name="Lombard V."/>
            <person name="Lucas S."/>
            <person name="Lundell T."/>
            <person name="Martin R."/>
            <person name="McLaughlin D.J."/>
            <person name="Morgenstern I."/>
            <person name="Morin E."/>
            <person name="Murat C."/>
            <person name="Nagy L.G."/>
            <person name="Nolan M."/>
            <person name="Ohm R.A."/>
            <person name="Patyshakuliyeva A."/>
            <person name="Rokas A."/>
            <person name="Ruiz-Duenas F.J."/>
            <person name="Sabat G."/>
            <person name="Salamov A."/>
            <person name="Samejima M."/>
            <person name="Schmutz J."/>
            <person name="Slot J.C."/>
            <person name="St John F."/>
            <person name="Stenlid J."/>
            <person name="Sun H."/>
            <person name="Sun S."/>
            <person name="Syed K."/>
            <person name="Tsang A."/>
            <person name="Wiebenga A."/>
            <person name="Young D."/>
            <person name="Pisabarro A."/>
            <person name="Eastwood D.C."/>
            <person name="Martin F."/>
            <person name="Cullen D."/>
            <person name="Grigoriev I.V."/>
            <person name="Hibbett D.S."/>
        </authorList>
    </citation>
    <scope>NUCLEOTIDE SEQUENCE [LARGE SCALE GENOMIC DNA]</scope>
    <source>
        <strain evidence="3">RWD-64-598 SS2</strain>
    </source>
</reference>
<dbReference type="InterPro" id="IPR016169">
    <property type="entry name" value="FAD-bd_PCMH_sub2"/>
</dbReference>
<evidence type="ECO:0000256" key="1">
    <source>
        <dbReference type="SAM" id="SignalP"/>
    </source>
</evidence>
<dbReference type="OrthoDB" id="2657467at2759"/>
<protein>
    <submittedName>
        <fullName evidence="2">Uncharacterized protein</fullName>
    </submittedName>
</protein>
<accession>R7SCK6</accession>
<sequence>MKLQLSTLTAGFFSIASLDAASASQCRCVYGQSCWPSDSDFSQLQSLLSQPLLYPKPTASQCYSTSGASSDCSDVIANYTNGPWRSDMVGSMEAPNWESYIFQNGTIAACYPETNITGACDQGNVPVIAVDARTPADIQAAVNFSVTHDLRMVVKNTGHDFIGRSAGRGALMVWTHNMKNITHDAAFVPEHQENDSCLIGKLCAA</sequence>
<evidence type="ECO:0000313" key="2">
    <source>
        <dbReference type="EMBL" id="EIW73893.1"/>
    </source>
</evidence>
<feature type="chain" id="PRO_5004444030" evidence="1">
    <location>
        <begin position="24"/>
        <end position="205"/>
    </location>
</feature>
<dbReference type="SUPFAM" id="SSF56176">
    <property type="entry name" value="FAD-binding/transporter-associated domain-like"/>
    <property type="match status" value="1"/>
</dbReference>
<dbReference type="OMA" id="ITHDAAF"/>